<dbReference type="SMART" id="SM00220">
    <property type="entry name" value="S_TKc"/>
    <property type="match status" value="1"/>
</dbReference>
<dbReference type="PANTHER" id="PTHR24346:SF30">
    <property type="entry name" value="MATERNAL EMBRYONIC LEUCINE ZIPPER KINASE"/>
    <property type="match status" value="1"/>
</dbReference>
<proteinExistence type="predicted"/>
<name>A0A087SP44_AUXPR</name>
<dbReference type="eggNOG" id="KOG0586">
    <property type="taxonomic scope" value="Eukaryota"/>
</dbReference>
<evidence type="ECO:0000313" key="5">
    <source>
        <dbReference type="EMBL" id="KFM27498.1"/>
    </source>
</evidence>
<dbReference type="Pfam" id="PF00069">
    <property type="entry name" value="Pkinase"/>
    <property type="match status" value="1"/>
</dbReference>
<dbReference type="GO" id="GO:0005737">
    <property type="term" value="C:cytoplasm"/>
    <property type="evidence" value="ECO:0007669"/>
    <property type="project" value="TreeGrafter"/>
</dbReference>
<dbReference type="InterPro" id="IPR011009">
    <property type="entry name" value="Kinase-like_dom_sf"/>
</dbReference>
<keyword evidence="5" id="KW-0418">Kinase</keyword>
<feature type="compositionally biased region" description="Polar residues" evidence="3">
    <location>
        <begin position="588"/>
        <end position="599"/>
    </location>
</feature>
<dbReference type="FunFam" id="1.10.510.10:FF:000571">
    <property type="entry name" value="Maternal embryonic leucine zipper kinase"/>
    <property type="match status" value="1"/>
</dbReference>
<keyword evidence="6" id="KW-1185">Reference proteome</keyword>
<protein>
    <submittedName>
        <fullName evidence="5">MAP/microtubule affinity-regulating kinase 3</fullName>
    </submittedName>
</protein>
<dbReference type="FunFam" id="3.30.200.20:FF:000042">
    <property type="entry name" value="Aurora kinase A"/>
    <property type="match status" value="1"/>
</dbReference>
<dbReference type="Gene3D" id="1.10.510.10">
    <property type="entry name" value="Transferase(Phosphotransferase) domain 1"/>
    <property type="match status" value="1"/>
</dbReference>
<feature type="region of interest" description="Disordered" evidence="3">
    <location>
        <begin position="564"/>
        <end position="606"/>
    </location>
</feature>
<dbReference type="GO" id="GO:0005524">
    <property type="term" value="F:ATP binding"/>
    <property type="evidence" value="ECO:0007669"/>
    <property type="project" value="UniProtKB-KW"/>
</dbReference>
<organism evidence="5 6">
    <name type="scientific">Auxenochlorella protothecoides</name>
    <name type="common">Green microalga</name>
    <name type="synonym">Chlorella protothecoides</name>
    <dbReference type="NCBI Taxonomy" id="3075"/>
    <lineage>
        <taxon>Eukaryota</taxon>
        <taxon>Viridiplantae</taxon>
        <taxon>Chlorophyta</taxon>
        <taxon>core chlorophytes</taxon>
        <taxon>Trebouxiophyceae</taxon>
        <taxon>Chlorellales</taxon>
        <taxon>Chlorellaceae</taxon>
        <taxon>Auxenochlorella</taxon>
    </lineage>
</organism>
<evidence type="ECO:0000313" key="6">
    <source>
        <dbReference type="Proteomes" id="UP000028924"/>
    </source>
</evidence>
<feature type="domain" description="Protein kinase" evidence="4">
    <location>
        <begin position="264"/>
        <end position="532"/>
    </location>
</feature>
<dbReference type="KEGG" id="apro:F751_6079"/>
<dbReference type="SUPFAM" id="SSF56112">
    <property type="entry name" value="Protein kinase-like (PK-like)"/>
    <property type="match status" value="1"/>
</dbReference>
<dbReference type="GeneID" id="23617470"/>
<evidence type="ECO:0000256" key="2">
    <source>
        <dbReference type="ARBA" id="ARBA00022840"/>
    </source>
</evidence>
<evidence type="ECO:0000259" key="4">
    <source>
        <dbReference type="PROSITE" id="PS50011"/>
    </source>
</evidence>
<dbReference type="PROSITE" id="PS00108">
    <property type="entry name" value="PROTEIN_KINASE_ST"/>
    <property type="match status" value="1"/>
</dbReference>
<dbReference type="Proteomes" id="UP000028924">
    <property type="component" value="Unassembled WGS sequence"/>
</dbReference>
<keyword evidence="2" id="KW-0067">ATP-binding</keyword>
<evidence type="ECO:0000256" key="1">
    <source>
        <dbReference type="ARBA" id="ARBA00022741"/>
    </source>
</evidence>
<dbReference type="GO" id="GO:0004674">
    <property type="term" value="F:protein serine/threonine kinase activity"/>
    <property type="evidence" value="ECO:0007669"/>
    <property type="project" value="TreeGrafter"/>
</dbReference>
<dbReference type="InterPro" id="IPR008271">
    <property type="entry name" value="Ser/Thr_kinase_AS"/>
</dbReference>
<accession>A0A087SP44</accession>
<dbReference type="OrthoDB" id="514990at2759"/>
<sequence>MAGLCTAQSPFEEPLPAYAASALYGVGFPKSEEYAGIEWLLQHGPRHLTRTIPVDRPSGVSTVMPSSPMACEAIPGSYWSMDWPNDVADDSAKRFHPPSTVSSGMGEAITRPHSPLGPASIGWQSSVTSAGAAGNSILDTQLIGRRLSPIRAPPPGSHLGWPHSASLGATNECPSSGTPSGLETMSLAADDLASGASRPTPGARAGAWGEACAPAAYEAREGTSAAPCQGRPARLPILNKAGRLAAAADPLLGFPDAANLLPGYVLGPVAGKGGFCTVRRALHAATGAQVAVKIIEKARLRDATDRERVEREVRVMRALNNHVNIVRVLESAETADAVYVVMEHCTGGSLLDHVRERKCLRDGEAALVFQQLLAALGHCHGAGIVHRDVKLENILFDGAGGVQLIDFGLCGFFVPGRRLRCHCGSPSYAAPEIVARREYDAPPVDVWSLGVVLFAMLAGYLPFHSKDKKALSAKIVAGAFRFPAWVDPQARDLLSRMLTVLRVARAAFGLEPCAVERAVRAREASPLAATYLLLAEEAARVPGGSAAWARLRVGAAVAEGGGGVVGPASTDPPGTGPASVDPAPSTPSPSGSRSQTPRSPHSPVSWLSDRLHKGAALSPGPKAASLGALDRAPASPQALQGMAPRAFSIPAYSPRLLGAGSPWTLEGAALGPRGEGHTVHTVCAEGGD</sequence>
<keyword evidence="5" id="KW-0808">Transferase</keyword>
<dbReference type="STRING" id="3075.A0A087SP44"/>
<dbReference type="EMBL" id="KL662147">
    <property type="protein sequence ID" value="KFM27498.1"/>
    <property type="molecule type" value="Genomic_DNA"/>
</dbReference>
<evidence type="ECO:0000256" key="3">
    <source>
        <dbReference type="SAM" id="MobiDB-lite"/>
    </source>
</evidence>
<dbReference type="PROSITE" id="PS50011">
    <property type="entry name" value="PROTEIN_KINASE_DOM"/>
    <property type="match status" value="1"/>
</dbReference>
<reference evidence="5 6" key="1">
    <citation type="journal article" date="2014" name="BMC Genomics">
        <title>Oil accumulation mechanisms of the oleaginous microalga Chlorella protothecoides revealed through its genome, transcriptomes, and proteomes.</title>
        <authorList>
            <person name="Gao C."/>
            <person name="Wang Y."/>
            <person name="Shen Y."/>
            <person name="Yan D."/>
            <person name="He X."/>
            <person name="Dai J."/>
            <person name="Wu Q."/>
        </authorList>
    </citation>
    <scope>NUCLEOTIDE SEQUENCE [LARGE SCALE GENOMIC DNA]</scope>
    <source>
        <strain evidence="5 6">0710</strain>
    </source>
</reference>
<dbReference type="AlphaFoldDB" id="A0A087SP44"/>
<keyword evidence="1" id="KW-0547">Nucleotide-binding</keyword>
<dbReference type="RefSeq" id="XP_011400475.1">
    <property type="nucleotide sequence ID" value="XM_011402173.1"/>
</dbReference>
<dbReference type="PANTHER" id="PTHR24346">
    <property type="entry name" value="MAP/MICROTUBULE AFFINITY-REGULATING KINASE"/>
    <property type="match status" value="1"/>
</dbReference>
<dbReference type="InterPro" id="IPR000719">
    <property type="entry name" value="Prot_kinase_dom"/>
</dbReference>
<gene>
    <name evidence="5" type="ORF">F751_6079</name>
</gene>
<dbReference type="GO" id="GO:0035556">
    <property type="term" value="P:intracellular signal transduction"/>
    <property type="evidence" value="ECO:0007669"/>
    <property type="project" value="TreeGrafter"/>
</dbReference>